<sequence>MDLILERYKEGSNNVFVVALRLSTYACPFSYQSGTKFLEKGPNFISRTI</sequence>
<accession>A0A0G4PXS2</accession>
<evidence type="ECO:0000313" key="2">
    <source>
        <dbReference type="Proteomes" id="UP000053732"/>
    </source>
</evidence>
<protein>
    <submittedName>
        <fullName evidence="1">Str. FM013</fullName>
    </submittedName>
</protein>
<reference evidence="1 2" key="1">
    <citation type="journal article" date="2014" name="Nat. Commun.">
        <title>Multiple recent horizontal transfers of a large genomic region in cheese making fungi.</title>
        <authorList>
            <person name="Cheeseman K."/>
            <person name="Ropars J."/>
            <person name="Renault P."/>
            <person name="Dupont J."/>
            <person name="Gouzy J."/>
            <person name="Branca A."/>
            <person name="Abraham A.L."/>
            <person name="Ceppi M."/>
            <person name="Conseiller E."/>
            <person name="Debuchy R."/>
            <person name="Malagnac F."/>
            <person name="Goarin A."/>
            <person name="Silar P."/>
            <person name="Lacoste S."/>
            <person name="Sallet E."/>
            <person name="Bensimon A."/>
            <person name="Giraud T."/>
            <person name="Brygoo Y."/>
        </authorList>
    </citation>
    <scope>NUCLEOTIDE SEQUENCE [LARGE SCALE GENOMIC DNA]</scope>
    <source>
        <strain evidence="2">FM 013</strain>
    </source>
</reference>
<name>A0A0G4PXS2_PENC3</name>
<gene>
    <name evidence="1" type="ORF">PCAMFM013_S085g000006</name>
</gene>
<organism evidence="1 2">
    <name type="scientific">Penicillium camemberti (strain FM 013)</name>
    <dbReference type="NCBI Taxonomy" id="1429867"/>
    <lineage>
        <taxon>Eukaryota</taxon>
        <taxon>Fungi</taxon>
        <taxon>Dikarya</taxon>
        <taxon>Ascomycota</taxon>
        <taxon>Pezizomycotina</taxon>
        <taxon>Eurotiomycetes</taxon>
        <taxon>Eurotiomycetidae</taxon>
        <taxon>Eurotiales</taxon>
        <taxon>Aspergillaceae</taxon>
        <taxon>Penicillium</taxon>
    </lineage>
</organism>
<proteinExistence type="predicted"/>
<dbReference type="EMBL" id="HG793216">
    <property type="protein sequence ID" value="CRL31197.1"/>
    <property type="molecule type" value="Genomic_DNA"/>
</dbReference>
<evidence type="ECO:0000313" key="1">
    <source>
        <dbReference type="EMBL" id="CRL31197.1"/>
    </source>
</evidence>
<keyword evidence="2" id="KW-1185">Reference proteome</keyword>
<dbReference type="Proteomes" id="UP000053732">
    <property type="component" value="Unassembled WGS sequence"/>
</dbReference>
<dbReference type="AlphaFoldDB" id="A0A0G4PXS2"/>